<keyword evidence="4" id="KW-0808">Transferase</keyword>
<dbReference type="InterPro" id="IPR005490">
    <property type="entry name" value="LD_TPept_cat_dom"/>
</dbReference>
<dbReference type="Gene3D" id="2.40.440.10">
    <property type="entry name" value="L,D-transpeptidase catalytic domain-like"/>
    <property type="match status" value="1"/>
</dbReference>
<evidence type="ECO:0000256" key="5">
    <source>
        <dbReference type="ARBA" id="ARBA00022801"/>
    </source>
</evidence>
<feature type="compositionally biased region" description="Pro residues" evidence="10">
    <location>
        <begin position="311"/>
        <end position="329"/>
    </location>
</feature>
<dbReference type="SUPFAM" id="SSF141523">
    <property type="entry name" value="L,D-transpeptidase catalytic domain-like"/>
    <property type="match status" value="1"/>
</dbReference>
<feature type="region of interest" description="Disordered" evidence="10">
    <location>
        <begin position="274"/>
        <end position="344"/>
    </location>
</feature>
<evidence type="ECO:0000256" key="8">
    <source>
        <dbReference type="ARBA" id="ARBA00023316"/>
    </source>
</evidence>
<proteinExistence type="inferred from homology"/>
<dbReference type="Pfam" id="PF03734">
    <property type="entry name" value="YkuD"/>
    <property type="match status" value="1"/>
</dbReference>
<keyword evidence="6 9" id="KW-0133">Cell shape</keyword>
<dbReference type="GO" id="GO:0005576">
    <property type="term" value="C:extracellular region"/>
    <property type="evidence" value="ECO:0007669"/>
    <property type="project" value="TreeGrafter"/>
</dbReference>
<feature type="compositionally biased region" description="Low complexity" evidence="10">
    <location>
        <begin position="274"/>
        <end position="310"/>
    </location>
</feature>
<keyword evidence="7 9" id="KW-0573">Peptidoglycan synthesis</keyword>
<comment type="pathway">
    <text evidence="1 9">Cell wall biogenesis; peptidoglycan biosynthesis.</text>
</comment>
<evidence type="ECO:0000256" key="3">
    <source>
        <dbReference type="ARBA" id="ARBA00022676"/>
    </source>
</evidence>
<keyword evidence="12" id="KW-0449">Lipoprotein</keyword>
<evidence type="ECO:0000259" key="11">
    <source>
        <dbReference type="PROSITE" id="PS52029"/>
    </source>
</evidence>
<protein>
    <submittedName>
        <fullName evidence="12">Lipoprotein-anchoring transpeptidase ErfK/SrfK</fullName>
    </submittedName>
</protein>
<dbReference type="CDD" id="cd16913">
    <property type="entry name" value="YkuD_like"/>
    <property type="match status" value="1"/>
</dbReference>
<dbReference type="PROSITE" id="PS51257">
    <property type="entry name" value="PROKAR_LIPOPROTEIN"/>
    <property type="match status" value="1"/>
</dbReference>
<name>A0A2T5KD94_9RHOB</name>
<feature type="domain" description="L,D-TPase catalytic" evidence="11">
    <location>
        <begin position="82"/>
        <end position="218"/>
    </location>
</feature>
<evidence type="ECO:0000313" key="13">
    <source>
        <dbReference type="Proteomes" id="UP000244060"/>
    </source>
</evidence>
<dbReference type="RefSeq" id="WP_101341555.1">
    <property type="nucleotide sequence ID" value="NZ_CP090021.1"/>
</dbReference>
<feature type="active site" description="Nucleophile" evidence="9">
    <location>
        <position position="194"/>
    </location>
</feature>
<dbReference type="GO" id="GO:0016757">
    <property type="term" value="F:glycosyltransferase activity"/>
    <property type="evidence" value="ECO:0007669"/>
    <property type="project" value="UniProtKB-KW"/>
</dbReference>
<evidence type="ECO:0000256" key="4">
    <source>
        <dbReference type="ARBA" id="ARBA00022679"/>
    </source>
</evidence>
<dbReference type="EMBL" id="QAOT01000002">
    <property type="protein sequence ID" value="PTR20390.1"/>
    <property type="molecule type" value="Genomic_DNA"/>
</dbReference>
<dbReference type="UniPathway" id="UPA00219"/>
<comment type="caution">
    <text evidence="12">The sequence shown here is derived from an EMBL/GenBank/DDBJ whole genome shotgun (WGS) entry which is preliminary data.</text>
</comment>
<evidence type="ECO:0000256" key="2">
    <source>
        <dbReference type="ARBA" id="ARBA00005992"/>
    </source>
</evidence>
<dbReference type="PROSITE" id="PS52029">
    <property type="entry name" value="LD_TPASE"/>
    <property type="match status" value="1"/>
</dbReference>
<dbReference type="AlphaFoldDB" id="A0A2T5KD94"/>
<evidence type="ECO:0000256" key="1">
    <source>
        <dbReference type="ARBA" id="ARBA00004752"/>
    </source>
</evidence>
<feature type="compositionally biased region" description="Low complexity" evidence="10">
    <location>
        <begin position="330"/>
        <end position="344"/>
    </location>
</feature>
<evidence type="ECO:0000256" key="10">
    <source>
        <dbReference type="SAM" id="MobiDB-lite"/>
    </source>
</evidence>
<dbReference type="GO" id="GO:0071972">
    <property type="term" value="F:peptidoglycan L,D-transpeptidase activity"/>
    <property type="evidence" value="ECO:0007669"/>
    <property type="project" value="TreeGrafter"/>
</dbReference>
<keyword evidence="13" id="KW-1185">Reference proteome</keyword>
<dbReference type="GO" id="GO:0071555">
    <property type="term" value="P:cell wall organization"/>
    <property type="evidence" value="ECO:0007669"/>
    <property type="project" value="UniProtKB-UniRule"/>
</dbReference>
<dbReference type="PANTHER" id="PTHR30582">
    <property type="entry name" value="L,D-TRANSPEPTIDASE"/>
    <property type="match status" value="1"/>
</dbReference>
<sequence length="344" mass="36163">MELIGRKLAAAVIAAGMLGGCVPDAATVNTRIEEPAPQPKLFEGAYAARADGKYQLPAIPTERVPVQYQRQSVAYTSNEPPGTIVINPRERVLYFITGEDTAIRYGIAVGKEGFQWSGTAVVANRRHWPTWTPPPEMIERKPELARWEKGQPGGPTNPLGARALYLETNGRDYGYRIHGTPEWNSIGHNASSGCIRMINQDVIDLFERVPDGAKVVVMTQDGKMPTGLTLPPPPPKKAKPVTMAAAPARPAPAIPSGLTNLPMLSPYGAPAAVTPAVTPSAGEETTPPAEGPATEAQPAPAEPLAEEPLAVPAPEPVPLPDAPILPPPADAATAPAAEPATGSL</sequence>
<comment type="similarity">
    <text evidence="2">Belongs to the YkuD family.</text>
</comment>
<dbReference type="Proteomes" id="UP000244060">
    <property type="component" value="Unassembled WGS sequence"/>
</dbReference>
<dbReference type="InterPro" id="IPR050979">
    <property type="entry name" value="LD-transpeptidase"/>
</dbReference>
<dbReference type="PANTHER" id="PTHR30582:SF24">
    <property type="entry name" value="L,D-TRANSPEPTIDASE ERFK_SRFK-RELATED"/>
    <property type="match status" value="1"/>
</dbReference>
<reference evidence="12 13" key="1">
    <citation type="submission" date="2018-04" db="EMBL/GenBank/DDBJ databases">
        <title>Genomic Encyclopedia of Type Strains, Phase III (KMG-III): the genomes of soil and plant-associated and newly described type strains.</title>
        <authorList>
            <person name="Whitman W."/>
        </authorList>
    </citation>
    <scope>NUCLEOTIDE SEQUENCE [LARGE SCALE GENOMIC DNA]</scope>
    <source>
        <strain evidence="12 13">KA25</strain>
    </source>
</reference>
<dbReference type="GO" id="GO:0018104">
    <property type="term" value="P:peptidoglycan-protein cross-linking"/>
    <property type="evidence" value="ECO:0007669"/>
    <property type="project" value="TreeGrafter"/>
</dbReference>
<evidence type="ECO:0000256" key="9">
    <source>
        <dbReference type="PROSITE-ProRule" id="PRU01373"/>
    </source>
</evidence>
<evidence type="ECO:0000256" key="6">
    <source>
        <dbReference type="ARBA" id="ARBA00022960"/>
    </source>
</evidence>
<dbReference type="GO" id="GO:0008360">
    <property type="term" value="P:regulation of cell shape"/>
    <property type="evidence" value="ECO:0007669"/>
    <property type="project" value="UniProtKB-UniRule"/>
</dbReference>
<feature type="active site" description="Proton donor/acceptor" evidence="9">
    <location>
        <position position="178"/>
    </location>
</feature>
<organism evidence="12 13">
    <name type="scientific">Cereibacter azotoformans</name>
    <dbReference type="NCBI Taxonomy" id="43057"/>
    <lineage>
        <taxon>Bacteria</taxon>
        <taxon>Pseudomonadati</taxon>
        <taxon>Pseudomonadota</taxon>
        <taxon>Alphaproteobacteria</taxon>
        <taxon>Rhodobacterales</taxon>
        <taxon>Paracoccaceae</taxon>
        <taxon>Cereibacter</taxon>
    </lineage>
</organism>
<keyword evidence="5" id="KW-0378">Hydrolase</keyword>
<gene>
    <name evidence="12" type="ORF">C8J28_102155</name>
</gene>
<dbReference type="OrthoDB" id="9795305at2"/>
<keyword evidence="3" id="KW-0328">Glycosyltransferase</keyword>
<accession>A0A2T5KD94</accession>
<dbReference type="InterPro" id="IPR038063">
    <property type="entry name" value="Transpep_catalytic_dom"/>
</dbReference>
<evidence type="ECO:0000313" key="12">
    <source>
        <dbReference type="EMBL" id="PTR20390.1"/>
    </source>
</evidence>
<keyword evidence="8 9" id="KW-0961">Cell wall biogenesis/degradation</keyword>
<dbReference type="FunFam" id="2.40.440.10:FF:000002">
    <property type="entry name" value="L,D-transpeptidase ErfK/SrfK"/>
    <property type="match status" value="1"/>
</dbReference>
<evidence type="ECO:0000256" key="7">
    <source>
        <dbReference type="ARBA" id="ARBA00022984"/>
    </source>
</evidence>